<accession>A0A5B8UXF9</accession>
<dbReference type="EMBL" id="CP042436">
    <property type="protein sequence ID" value="QEC63632.1"/>
    <property type="molecule type" value="Genomic_DNA"/>
</dbReference>
<keyword evidence="1" id="KW-1133">Transmembrane helix</keyword>
<dbReference type="KEGG" id="mgin:FRZ54_13950"/>
<gene>
    <name evidence="2" type="ORF">FRZ54_13950</name>
</gene>
<proteinExistence type="predicted"/>
<name>A0A5B8UXF9_9SPHI</name>
<evidence type="ECO:0000256" key="1">
    <source>
        <dbReference type="SAM" id="Phobius"/>
    </source>
</evidence>
<protein>
    <submittedName>
        <fullName evidence="2">Uncharacterized protein</fullName>
    </submittedName>
</protein>
<feature type="transmembrane region" description="Helical" evidence="1">
    <location>
        <begin position="12"/>
        <end position="30"/>
    </location>
</feature>
<keyword evidence="3" id="KW-1185">Reference proteome</keyword>
<dbReference type="RefSeq" id="WP_147032207.1">
    <property type="nucleotide sequence ID" value="NZ_CP042436.1"/>
</dbReference>
<keyword evidence="1" id="KW-0812">Transmembrane</keyword>
<dbReference type="Proteomes" id="UP000321479">
    <property type="component" value="Chromosome"/>
</dbReference>
<reference evidence="2 3" key="1">
    <citation type="journal article" date="2017" name="Curr. Microbiol.">
        <title>Mucilaginibacter ginsenosidivorans sp. nov., Isolated from Soil of Ginseng Field.</title>
        <authorList>
            <person name="Kim M.M."/>
            <person name="Siddiqi M.Z."/>
            <person name="Im W.T."/>
        </authorList>
    </citation>
    <scope>NUCLEOTIDE SEQUENCE [LARGE SCALE GENOMIC DNA]</scope>
    <source>
        <strain evidence="2 3">Gsoil 3017</strain>
    </source>
</reference>
<evidence type="ECO:0000313" key="3">
    <source>
        <dbReference type="Proteomes" id="UP000321479"/>
    </source>
</evidence>
<sequence>MALPQPQQYPFGYMRARILPIIFAVTVLILQSCSHKRQVYKSECDDGVAFKKVSFNHLMDSIENYDRQYIEVSGKYEEGKELSALFNDNTLSGAAGDDALWVNFNPDCPLYLAGTRHGLFEYNDGQFTQLNNRSVTLRGRIDVHNKGSHKRCKATIDRVSLVSL</sequence>
<organism evidence="2 3">
    <name type="scientific">Mucilaginibacter ginsenosidivorans</name>
    <dbReference type="NCBI Taxonomy" id="398053"/>
    <lineage>
        <taxon>Bacteria</taxon>
        <taxon>Pseudomonadati</taxon>
        <taxon>Bacteroidota</taxon>
        <taxon>Sphingobacteriia</taxon>
        <taxon>Sphingobacteriales</taxon>
        <taxon>Sphingobacteriaceae</taxon>
        <taxon>Mucilaginibacter</taxon>
    </lineage>
</organism>
<keyword evidence="1" id="KW-0472">Membrane</keyword>
<dbReference type="OrthoDB" id="678908at2"/>
<evidence type="ECO:0000313" key="2">
    <source>
        <dbReference type="EMBL" id="QEC63632.1"/>
    </source>
</evidence>
<dbReference type="AlphaFoldDB" id="A0A5B8UXF9"/>